<keyword evidence="20" id="KW-1185">Reference proteome</keyword>
<dbReference type="InterPro" id="IPR000172">
    <property type="entry name" value="GMC_OxRdtase_N"/>
</dbReference>
<feature type="domain" description="Glucose-methanol-choline oxidoreductase N-terminal" evidence="16">
    <location>
        <begin position="69"/>
        <end position="271"/>
    </location>
</feature>
<dbReference type="EMBL" id="AOHO01000052">
    <property type="protein sequence ID" value="EME59194.1"/>
    <property type="molecule type" value="Genomic_DNA"/>
</dbReference>
<feature type="domain" description="Glucose-methanol-choline oxidoreductase C-terminal" evidence="18">
    <location>
        <begin position="451"/>
        <end position="506"/>
    </location>
</feature>
<dbReference type="OrthoDB" id="9798604at2"/>
<dbReference type="Proteomes" id="UP000054226">
    <property type="component" value="Unassembled WGS sequence"/>
</dbReference>
<name>M2ZFS6_9PSEU</name>
<protein>
    <recommendedName>
        <fullName evidence="14">Cholesterol oxidase</fullName>
        <ecNumber evidence="13">1.1.3.6</ecNumber>
        <ecNumber evidence="11">5.3.3.1</ecNumber>
    </recommendedName>
    <alternativeName>
        <fullName evidence="15">Cholesterol isomerase</fullName>
    </alternativeName>
</protein>
<evidence type="ECO:0000313" key="19">
    <source>
        <dbReference type="EMBL" id="EME59194.1"/>
    </source>
</evidence>
<evidence type="ECO:0000256" key="10">
    <source>
        <dbReference type="ARBA" id="ARBA00023235"/>
    </source>
</evidence>
<accession>M2ZFS6</accession>
<dbReference type="EC" id="1.1.3.6" evidence="13"/>
<evidence type="ECO:0000256" key="4">
    <source>
        <dbReference type="ARBA" id="ARBA00022630"/>
    </source>
</evidence>
<evidence type="ECO:0000256" key="6">
    <source>
        <dbReference type="ARBA" id="ARBA00023002"/>
    </source>
</evidence>
<keyword evidence="3" id="KW-0153">Cholesterol metabolism</keyword>
<evidence type="ECO:0000256" key="15">
    <source>
        <dbReference type="ARBA" id="ARBA00049778"/>
    </source>
</evidence>
<evidence type="ECO:0000256" key="11">
    <source>
        <dbReference type="ARBA" id="ARBA00038856"/>
    </source>
</evidence>
<evidence type="ECO:0000256" key="2">
    <source>
        <dbReference type="ARBA" id="ARBA00010790"/>
    </source>
</evidence>
<keyword evidence="8" id="KW-1207">Sterol metabolism</keyword>
<keyword evidence="10" id="KW-0413">Isomerase</keyword>
<dbReference type="Pfam" id="PF01266">
    <property type="entry name" value="DAO"/>
    <property type="match status" value="1"/>
</dbReference>
<comment type="pathway">
    <text evidence="12">Steroid metabolism; cholesterol degradation.</text>
</comment>
<comment type="cofactor">
    <cofactor evidence="1">
        <name>FAD</name>
        <dbReference type="ChEBI" id="CHEBI:57692"/>
    </cofactor>
</comment>
<evidence type="ECO:0000259" key="17">
    <source>
        <dbReference type="Pfam" id="PF01266"/>
    </source>
</evidence>
<dbReference type="SUPFAM" id="SSF51905">
    <property type="entry name" value="FAD/NAD(P)-binding domain"/>
    <property type="match status" value="1"/>
</dbReference>
<dbReference type="InterPro" id="IPR006076">
    <property type="entry name" value="FAD-dep_OxRdtase"/>
</dbReference>
<comment type="caution">
    <text evidence="19">The sequence shown here is derived from an EMBL/GenBank/DDBJ whole genome shotgun (WGS) entry which is preliminary data.</text>
</comment>
<evidence type="ECO:0000256" key="5">
    <source>
        <dbReference type="ARBA" id="ARBA00022827"/>
    </source>
</evidence>
<reference evidence="19 20" key="1">
    <citation type="journal article" date="2013" name="Genome Announc.">
        <title>Draft Genome Sequence of Amycolatopsis decaplanina Strain DSM 44594T.</title>
        <authorList>
            <person name="Kaur N."/>
            <person name="Kumar S."/>
            <person name="Bala M."/>
            <person name="Raghava G.P."/>
            <person name="Mayilraj S."/>
        </authorList>
    </citation>
    <scope>NUCLEOTIDE SEQUENCE [LARGE SCALE GENOMIC DNA]</scope>
    <source>
        <strain evidence="19 20">DSM 44594</strain>
    </source>
</reference>
<dbReference type="GO" id="GO:0004769">
    <property type="term" value="F:steroid Delta-isomerase activity"/>
    <property type="evidence" value="ECO:0007669"/>
    <property type="project" value="UniProtKB-EC"/>
</dbReference>
<sequence length="545" mass="58521">MSATEKTDVVVVGSGFGGAIAAYHLAAGGADVVVLERGPWLSGEDFDHDYLLGKSYTRVFDFVAGDGMSVLGGNCVGGGSVVYFAALPRAPRFVFDRHGGIGRRMWPAAISRDTLDPWYDRVSEVVPVRKQDWSEVTYAGGLWAAACDHSGRTANPVPVGIDAAKCTNCNWMMAGCRFDAKQSLLFNYIPGAVSHGADIRPLHEVQRITRNDDGDYRIHYTLVDEVDYRIQEPGGTIDAKIVVLAAGAAATPVILQRSEPALGPMPRAVGRYFSGNGERLNTAVINEDRVSELLGLSREDGAAYAANQIGKGPVVANWDKLDGSRPEYTRFSLEQLYFPPGLGTILAQAPDATGPAWFGLGKKEMLSKWRSWLTIFLMTEDDNEGVFGPPPPTGNAYRISQQMLGRGSLRYDPTPNTLRGWAMADAEVKSILERDGLAKVMPWTNDVVGAYTVHPLASCRIGDDPETSALDDRHELRDHPGIFVTDGSAVPGALTVNPALTIAALAERAIPGIVEAARQRGVRVEYGAPLPVKVTNTPATAAGVG</sequence>
<dbReference type="PATRIC" id="fig|1284240.4.peg.3441"/>
<comment type="similarity">
    <text evidence="2">Belongs to the GMC oxidoreductase family.</text>
</comment>
<keyword evidence="9" id="KW-0753">Steroid metabolism</keyword>
<dbReference type="InterPro" id="IPR007867">
    <property type="entry name" value="GMC_OxRtase_C"/>
</dbReference>
<dbReference type="PANTHER" id="PTHR47470:SF1">
    <property type="entry name" value="FAD-DEPENDENT OXIDOREDUCTASE 2 FAD BINDING DOMAIN-CONTAINING PROTEIN"/>
    <property type="match status" value="1"/>
</dbReference>
<keyword evidence="6" id="KW-0560">Oxidoreductase</keyword>
<evidence type="ECO:0000259" key="16">
    <source>
        <dbReference type="Pfam" id="PF00732"/>
    </source>
</evidence>
<evidence type="ECO:0000256" key="7">
    <source>
        <dbReference type="ARBA" id="ARBA00023098"/>
    </source>
</evidence>
<dbReference type="AlphaFoldDB" id="M2ZFS6"/>
<dbReference type="InterPro" id="IPR036188">
    <property type="entry name" value="FAD/NAD-bd_sf"/>
</dbReference>
<dbReference type="Pfam" id="PF05199">
    <property type="entry name" value="GMC_oxred_C"/>
    <property type="match status" value="1"/>
</dbReference>
<feature type="domain" description="FAD dependent oxidoreductase" evidence="17">
    <location>
        <begin position="8"/>
        <end position="42"/>
    </location>
</feature>
<dbReference type="Gene3D" id="3.50.50.60">
    <property type="entry name" value="FAD/NAD(P)-binding domain"/>
    <property type="match status" value="3"/>
</dbReference>
<organism evidence="19 20">
    <name type="scientific">Amycolatopsis decaplanina DSM 44594</name>
    <dbReference type="NCBI Taxonomy" id="1284240"/>
    <lineage>
        <taxon>Bacteria</taxon>
        <taxon>Bacillati</taxon>
        <taxon>Actinomycetota</taxon>
        <taxon>Actinomycetes</taxon>
        <taxon>Pseudonocardiales</taxon>
        <taxon>Pseudonocardiaceae</taxon>
        <taxon>Amycolatopsis</taxon>
    </lineage>
</organism>
<dbReference type="GO" id="GO:0050660">
    <property type="term" value="F:flavin adenine dinucleotide binding"/>
    <property type="evidence" value="ECO:0007669"/>
    <property type="project" value="InterPro"/>
</dbReference>
<dbReference type="RefSeq" id="WP_007031247.1">
    <property type="nucleotide sequence ID" value="NZ_AOHO01000052.1"/>
</dbReference>
<dbReference type="EC" id="5.3.3.1" evidence="11"/>
<evidence type="ECO:0000256" key="12">
    <source>
        <dbReference type="ARBA" id="ARBA00049645"/>
    </source>
</evidence>
<evidence type="ECO:0000256" key="8">
    <source>
        <dbReference type="ARBA" id="ARBA00023166"/>
    </source>
</evidence>
<evidence type="ECO:0000259" key="18">
    <source>
        <dbReference type="Pfam" id="PF05199"/>
    </source>
</evidence>
<evidence type="ECO:0000256" key="14">
    <source>
        <dbReference type="ARBA" id="ARBA00049744"/>
    </source>
</evidence>
<evidence type="ECO:0000256" key="9">
    <source>
        <dbReference type="ARBA" id="ARBA00023221"/>
    </source>
</evidence>
<gene>
    <name evidence="19" type="ORF">H074_16931</name>
</gene>
<evidence type="ECO:0000256" key="1">
    <source>
        <dbReference type="ARBA" id="ARBA00001974"/>
    </source>
</evidence>
<dbReference type="GO" id="GO:0008203">
    <property type="term" value="P:cholesterol metabolic process"/>
    <property type="evidence" value="ECO:0007669"/>
    <property type="project" value="UniProtKB-KW"/>
</dbReference>
<keyword evidence="5" id="KW-0274">FAD</keyword>
<dbReference type="GO" id="GO:0016995">
    <property type="term" value="F:cholesterol oxidase activity"/>
    <property type="evidence" value="ECO:0007669"/>
    <property type="project" value="UniProtKB-EC"/>
</dbReference>
<dbReference type="Pfam" id="PF00732">
    <property type="entry name" value="GMC_oxred_N"/>
    <property type="match status" value="1"/>
</dbReference>
<proteinExistence type="inferred from homology"/>
<dbReference type="InterPro" id="IPR052542">
    <property type="entry name" value="Cholesterol_Oxidase"/>
</dbReference>
<dbReference type="PANTHER" id="PTHR47470">
    <property type="entry name" value="CHOLESTEROL OXIDASE"/>
    <property type="match status" value="1"/>
</dbReference>
<keyword evidence="7" id="KW-0443">Lipid metabolism</keyword>
<evidence type="ECO:0000313" key="20">
    <source>
        <dbReference type="Proteomes" id="UP000054226"/>
    </source>
</evidence>
<evidence type="ECO:0000256" key="13">
    <source>
        <dbReference type="ARBA" id="ARBA00049723"/>
    </source>
</evidence>
<keyword evidence="4" id="KW-0285">Flavoprotein</keyword>
<evidence type="ECO:0000256" key="3">
    <source>
        <dbReference type="ARBA" id="ARBA00022548"/>
    </source>
</evidence>